<dbReference type="Gene3D" id="1.25.40.10">
    <property type="entry name" value="Tetratricopeptide repeat domain"/>
    <property type="match status" value="2"/>
</dbReference>
<dbReference type="InterPro" id="IPR011990">
    <property type="entry name" value="TPR-like_helical_dom_sf"/>
</dbReference>
<evidence type="ECO:0000313" key="4">
    <source>
        <dbReference type="Proteomes" id="UP000019184"/>
    </source>
</evidence>
<comment type="caution">
    <text evidence="3">The sequence shown here is derived from an EMBL/GenBank/DDBJ whole genome shotgun (WGS) entry which is preliminary data.</text>
</comment>
<dbReference type="PROSITE" id="PS50005">
    <property type="entry name" value="TPR"/>
    <property type="match status" value="2"/>
</dbReference>
<dbReference type="AlphaFoldDB" id="A0A7U7G828"/>
<dbReference type="Pfam" id="PF13432">
    <property type="entry name" value="TPR_16"/>
    <property type="match status" value="1"/>
</dbReference>
<dbReference type="SUPFAM" id="SSF48452">
    <property type="entry name" value="TPR-like"/>
    <property type="match status" value="1"/>
</dbReference>
<name>A0A7U7G828_9GAMM</name>
<dbReference type="OrthoDB" id="8552139at2"/>
<dbReference type="EMBL" id="CBTK010000033">
    <property type="protein sequence ID" value="CDH43661.1"/>
    <property type="molecule type" value="Genomic_DNA"/>
</dbReference>
<dbReference type="PANTHER" id="PTHR12558:SF33">
    <property type="entry name" value="BLL7664 PROTEIN"/>
    <property type="match status" value="1"/>
</dbReference>
<dbReference type="PANTHER" id="PTHR12558">
    <property type="entry name" value="CELL DIVISION CYCLE 16,23,27"/>
    <property type="match status" value="1"/>
</dbReference>
<feature type="domain" description="FecR protein" evidence="2">
    <location>
        <begin position="68"/>
        <end position="170"/>
    </location>
</feature>
<gene>
    <name evidence="3" type="ORF">BN874_1280001</name>
</gene>
<dbReference type="Gene3D" id="2.60.120.1440">
    <property type="match status" value="1"/>
</dbReference>
<evidence type="ECO:0000259" key="2">
    <source>
        <dbReference type="Pfam" id="PF04773"/>
    </source>
</evidence>
<dbReference type="RefSeq" id="WP_051497344.1">
    <property type="nucleotide sequence ID" value="NZ_CBTK010000033.1"/>
</dbReference>
<keyword evidence="4" id="KW-1185">Reference proteome</keyword>
<feature type="repeat" description="TPR" evidence="1">
    <location>
        <begin position="232"/>
        <end position="265"/>
    </location>
</feature>
<dbReference type="InterPro" id="IPR006860">
    <property type="entry name" value="FecR"/>
</dbReference>
<evidence type="ECO:0000256" key="1">
    <source>
        <dbReference type="PROSITE-ProRule" id="PRU00339"/>
    </source>
</evidence>
<dbReference type="Proteomes" id="UP000019184">
    <property type="component" value="Unassembled WGS sequence"/>
</dbReference>
<dbReference type="Pfam" id="PF04773">
    <property type="entry name" value="FecR"/>
    <property type="match status" value="1"/>
</dbReference>
<dbReference type="SMART" id="SM00028">
    <property type="entry name" value="TPR"/>
    <property type="match status" value="6"/>
</dbReference>
<proteinExistence type="predicted"/>
<sequence length="667" mass="73395">MISTRVFSVRWLTRFYLLFLLLVLLPIYAAWAQDAGEVVSIQGSAEVLRDGRWQPLRSGEALAPGEIVRTGEGSRAAIQLTSGTQIKLNARSQLELKQIAPPSEGFVPTATQVVQSLLRVLSGEIWVRNSGEALEIQTVPATATIRGTEFNLAVGPGDSAQLAVLNGLVEFSNPQGSVLVAANEQAEVKLGEAPRKSVLLNPLDAVQWSFYYPGLSDPAEGDPSRRADPNSSRYWTQTAQQHLLHGEVAQARQALDRALALDPNDALAYGLRSNIELVQNHTAPARADAERAVAADPSSSAAWLSLSLVKQAEFDLAGALAAARQAVKLDPENAQALIQESSLLFGMGRLREAFKLAQRARKQAPNDAFVNTVWGFLQLARFQIEPARAAFEDAIRQDSTLGLPHLGLGLVLFRHNQTEAAVAEMRKATLLEPQVSLYNSYLGKAFYEVKQDRRAQKYLERAKQLDPHDPTPWLYDAIRLQSINRPIEAVENLQQSLQLNDDRAVYRSRLLLDEDIATREATLAGIYENLGFGQLAQVEATKSLSLDPTNYSAHRFLSDSYAYRPRYEIAQVSELLQAQLLQPININPIQPSQVATNLNILARTGLSTMAFNEYMSLFERDRTQLYVSGTLGNNRTGADKVVVSGVNGPFSYSSSRSLEKLNLINVL</sequence>
<evidence type="ECO:0000313" key="3">
    <source>
        <dbReference type="EMBL" id="CDH43661.1"/>
    </source>
</evidence>
<reference evidence="3 4" key="1">
    <citation type="journal article" date="2014" name="ISME J.">
        <title>Candidatus Competibacter-lineage genomes retrieved from metagenomes reveal functional metabolic diversity.</title>
        <authorList>
            <person name="McIlroy S.J."/>
            <person name="Albertsen M."/>
            <person name="Andresen E.K."/>
            <person name="Saunders A.M."/>
            <person name="Kristiansen R."/>
            <person name="Stokholm-Bjerregaard M."/>
            <person name="Nielsen K.L."/>
            <person name="Nielsen P.H."/>
        </authorList>
    </citation>
    <scope>NUCLEOTIDE SEQUENCE [LARGE SCALE GENOMIC DNA]</scope>
    <source>
        <strain evidence="3 4">Run_B_J11</strain>
    </source>
</reference>
<feature type="repeat" description="TPR" evidence="1">
    <location>
        <begin position="436"/>
        <end position="469"/>
    </location>
</feature>
<keyword evidence="1" id="KW-0802">TPR repeat</keyword>
<protein>
    <recommendedName>
        <fullName evidence="2">FecR protein domain-containing protein</fullName>
    </recommendedName>
</protein>
<accession>A0A7U7G828</accession>
<organism evidence="3 4">
    <name type="scientific">Candidatus Contendobacter odensis Run_B_J11</name>
    <dbReference type="NCBI Taxonomy" id="1400861"/>
    <lineage>
        <taxon>Bacteria</taxon>
        <taxon>Pseudomonadati</taxon>
        <taxon>Pseudomonadota</taxon>
        <taxon>Gammaproteobacteria</taxon>
        <taxon>Candidatus Competibacteraceae</taxon>
        <taxon>Candidatus Contendibacter</taxon>
    </lineage>
</organism>
<dbReference type="InterPro" id="IPR019734">
    <property type="entry name" value="TPR_rpt"/>
</dbReference>